<keyword evidence="2" id="KW-1185">Reference proteome</keyword>
<sequence length="44" mass="5195">MLSPYFADTREVAEINDEIAAYLLTGRRQPWEHIWAQTRTLTVM</sequence>
<gene>
    <name evidence="1" type="ORF">MPHL21000_21330</name>
</gene>
<proteinExistence type="predicted"/>
<reference evidence="1 2" key="1">
    <citation type="submission" date="2012-10" db="EMBL/GenBank/DDBJ databases">
        <title>The draft sequence of the Mycobacterium pheli genome.</title>
        <authorList>
            <person name="Pettersson B.M.F."/>
            <person name="Das S."/>
            <person name="Dasgupta S."/>
            <person name="Bhattacharya A."/>
            <person name="Kirsebom L.A."/>
        </authorList>
    </citation>
    <scope>NUCLEOTIDE SEQUENCE [LARGE SCALE GENOMIC DNA]</scope>
    <source>
        <strain evidence="1 2">CCUG 21000</strain>
    </source>
</reference>
<dbReference type="Proteomes" id="UP000325690">
    <property type="component" value="Unassembled WGS sequence"/>
</dbReference>
<name>A0A5N5UUB7_MYCPH</name>
<organism evidence="1 2">
    <name type="scientific">Mycolicibacterium phlei DSM 43239 = CCUG 21000</name>
    <dbReference type="NCBI Taxonomy" id="1226750"/>
    <lineage>
        <taxon>Bacteria</taxon>
        <taxon>Bacillati</taxon>
        <taxon>Actinomycetota</taxon>
        <taxon>Actinomycetes</taxon>
        <taxon>Mycobacteriales</taxon>
        <taxon>Mycobacteriaceae</taxon>
        <taxon>Mycolicibacterium</taxon>
    </lineage>
</organism>
<protein>
    <submittedName>
        <fullName evidence="1">Uncharacterized protein</fullName>
    </submittedName>
</protein>
<dbReference type="GeneID" id="80426489"/>
<accession>A0A5N5UUB7</accession>
<comment type="caution">
    <text evidence="1">The sequence shown here is derived from an EMBL/GenBank/DDBJ whole genome shotgun (WGS) entry which is preliminary data.</text>
</comment>
<evidence type="ECO:0000313" key="2">
    <source>
        <dbReference type="Proteomes" id="UP000325690"/>
    </source>
</evidence>
<dbReference type="AlphaFoldDB" id="A0A5N5UUB7"/>
<dbReference type="EMBL" id="ANBP01000044">
    <property type="protein sequence ID" value="KAB7752667.1"/>
    <property type="molecule type" value="Genomic_DNA"/>
</dbReference>
<dbReference type="RefSeq" id="WP_256389962.1">
    <property type="nucleotide sequence ID" value="NZ_ANBO01000043.1"/>
</dbReference>
<evidence type="ECO:0000313" key="1">
    <source>
        <dbReference type="EMBL" id="KAB7752667.1"/>
    </source>
</evidence>